<dbReference type="PRINTS" id="PR00328">
    <property type="entry name" value="SAR1GTPBP"/>
</dbReference>
<dbReference type="Proteomes" id="UP000030762">
    <property type="component" value="Unassembled WGS sequence"/>
</dbReference>
<feature type="binding site" evidence="4">
    <location>
        <begin position="24"/>
        <end position="31"/>
    </location>
    <ligand>
        <name>GTP</name>
        <dbReference type="ChEBI" id="CHEBI:37565"/>
    </ligand>
</feature>
<evidence type="ECO:0000256" key="6">
    <source>
        <dbReference type="RuleBase" id="RU003925"/>
    </source>
</evidence>
<dbReference type="InterPro" id="IPR024156">
    <property type="entry name" value="Small_GTPase_ARF"/>
</dbReference>
<dbReference type="Pfam" id="PF00025">
    <property type="entry name" value="Arf"/>
    <property type="match status" value="1"/>
</dbReference>
<dbReference type="RefSeq" id="XP_008615697.1">
    <property type="nucleotide sequence ID" value="XM_008617475.1"/>
</dbReference>
<dbReference type="GO" id="GO:0003924">
    <property type="term" value="F:GTPase activity"/>
    <property type="evidence" value="ECO:0007669"/>
    <property type="project" value="InterPro"/>
</dbReference>
<dbReference type="SUPFAM" id="SSF52540">
    <property type="entry name" value="P-loop containing nucleoside triphosphate hydrolases"/>
    <property type="match status" value="1"/>
</dbReference>
<feature type="binding site" evidence="4">
    <location>
        <begin position="127"/>
        <end position="130"/>
    </location>
    <ligand>
        <name>GTP</name>
        <dbReference type="ChEBI" id="CHEBI:37565"/>
    </ligand>
</feature>
<dbReference type="PANTHER" id="PTHR11711">
    <property type="entry name" value="ADP RIBOSYLATION FACTOR-RELATED"/>
    <property type="match status" value="1"/>
</dbReference>
<dbReference type="OrthoDB" id="10407638at2759"/>
<keyword evidence="5" id="KW-0460">Magnesium</keyword>
<keyword evidence="8" id="KW-1185">Reference proteome</keyword>
<evidence type="ECO:0000313" key="8">
    <source>
        <dbReference type="Proteomes" id="UP000030762"/>
    </source>
</evidence>
<gene>
    <name evidence="7" type="ORF">SDRG_11432</name>
</gene>
<feature type="binding site" evidence="4">
    <location>
        <position position="70"/>
    </location>
    <ligand>
        <name>GTP</name>
        <dbReference type="ChEBI" id="CHEBI:37565"/>
    </ligand>
</feature>
<evidence type="ECO:0000256" key="5">
    <source>
        <dbReference type="PIRSR" id="PIRSR606689-2"/>
    </source>
</evidence>
<dbReference type="SMART" id="SM00177">
    <property type="entry name" value="ARF"/>
    <property type="match status" value="1"/>
</dbReference>
<keyword evidence="2 4" id="KW-0547">Nucleotide-binding</keyword>
<dbReference type="InterPro" id="IPR006689">
    <property type="entry name" value="Small_GTPase_ARF/SAR"/>
</dbReference>
<evidence type="ECO:0008006" key="9">
    <source>
        <dbReference type="Google" id="ProtNLM"/>
    </source>
</evidence>
<dbReference type="OMA" id="VQECCAT"/>
<evidence type="ECO:0000256" key="1">
    <source>
        <dbReference type="ARBA" id="ARBA00010290"/>
    </source>
</evidence>
<evidence type="ECO:0000313" key="7">
    <source>
        <dbReference type="EMBL" id="EQC30959.1"/>
    </source>
</evidence>
<dbReference type="InParanoid" id="T0PZI0"/>
<dbReference type="GO" id="GO:0046872">
    <property type="term" value="F:metal ion binding"/>
    <property type="evidence" value="ECO:0007669"/>
    <property type="project" value="UniProtKB-KW"/>
</dbReference>
<keyword evidence="5" id="KW-0479">Metal-binding</keyword>
<proteinExistence type="inferred from homology"/>
<dbReference type="GeneID" id="19952159"/>
<dbReference type="GO" id="GO:0005525">
    <property type="term" value="F:GTP binding"/>
    <property type="evidence" value="ECO:0007669"/>
    <property type="project" value="UniProtKB-KW"/>
</dbReference>
<feature type="binding site" evidence="5">
    <location>
        <position position="31"/>
    </location>
    <ligand>
        <name>Mg(2+)</name>
        <dbReference type="ChEBI" id="CHEBI:18420"/>
    </ligand>
</feature>
<protein>
    <recommendedName>
        <fullName evidence="9">ADP-ribosylation factor</fullName>
    </recommendedName>
</protein>
<accession>T0PZI0</accession>
<reference evidence="7 8" key="1">
    <citation type="submission" date="2012-04" db="EMBL/GenBank/DDBJ databases">
        <title>The Genome Sequence of Saprolegnia declina VS20.</title>
        <authorList>
            <consortium name="The Broad Institute Genome Sequencing Platform"/>
            <person name="Russ C."/>
            <person name="Nusbaum C."/>
            <person name="Tyler B."/>
            <person name="van West P."/>
            <person name="Dieguez-Uribeondo J."/>
            <person name="de Bruijn I."/>
            <person name="Tripathy S."/>
            <person name="Jiang R."/>
            <person name="Young S.K."/>
            <person name="Zeng Q."/>
            <person name="Gargeya S."/>
            <person name="Fitzgerald M."/>
            <person name="Haas B."/>
            <person name="Abouelleil A."/>
            <person name="Alvarado L."/>
            <person name="Arachchi H.M."/>
            <person name="Berlin A."/>
            <person name="Chapman S.B."/>
            <person name="Goldberg J."/>
            <person name="Griggs A."/>
            <person name="Gujja S."/>
            <person name="Hansen M."/>
            <person name="Howarth C."/>
            <person name="Imamovic A."/>
            <person name="Larimer J."/>
            <person name="McCowen C."/>
            <person name="Montmayeur A."/>
            <person name="Murphy C."/>
            <person name="Neiman D."/>
            <person name="Pearson M."/>
            <person name="Priest M."/>
            <person name="Roberts A."/>
            <person name="Saif S."/>
            <person name="Shea T."/>
            <person name="Sisk P."/>
            <person name="Sykes S."/>
            <person name="Wortman J."/>
            <person name="Nusbaum C."/>
            <person name="Birren B."/>
        </authorList>
    </citation>
    <scope>NUCLEOTIDE SEQUENCE [LARGE SCALE GENOMIC DNA]</scope>
    <source>
        <strain evidence="7 8">VS20</strain>
    </source>
</reference>
<comment type="similarity">
    <text evidence="1 6">Belongs to the small GTPase superfamily. Arf family.</text>
</comment>
<sequence>MGSITSRLRALVARKRKLRVMLVGLDGAGKTTLLYRAFLDETLSTVPTVSYNLEIIQHKCATLTMWDFGGDERCRRVWVDFLAHQYHIVIFVVDATAVDRLDEAKHALHDILGADAARDCRVLIFANKQDRAGALDDGAISSALDLAHLKQRMWKVQGGSATNGSGVHEGLAWCAQGGC</sequence>
<dbReference type="STRING" id="1156394.T0PZI0"/>
<dbReference type="Gene3D" id="3.40.50.300">
    <property type="entry name" value="P-loop containing nucleotide triphosphate hydrolases"/>
    <property type="match status" value="1"/>
</dbReference>
<dbReference type="PROSITE" id="PS51417">
    <property type="entry name" value="ARF"/>
    <property type="match status" value="1"/>
</dbReference>
<dbReference type="InterPro" id="IPR005225">
    <property type="entry name" value="Small_GTP-bd"/>
</dbReference>
<organism evidence="7 8">
    <name type="scientific">Saprolegnia diclina (strain VS20)</name>
    <dbReference type="NCBI Taxonomy" id="1156394"/>
    <lineage>
        <taxon>Eukaryota</taxon>
        <taxon>Sar</taxon>
        <taxon>Stramenopiles</taxon>
        <taxon>Oomycota</taxon>
        <taxon>Saprolegniomycetes</taxon>
        <taxon>Saprolegniales</taxon>
        <taxon>Saprolegniaceae</taxon>
        <taxon>Saprolegnia</taxon>
    </lineage>
</organism>
<name>T0PZI0_SAPDV</name>
<dbReference type="VEuPathDB" id="FungiDB:SDRG_11432"/>
<feature type="binding site" evidence="5">
    <location>
        <position position="48"/>
    </location>
    <ligand>
        <name>Mg(2+)</name>
        <dbReference type="ChEBI" id="CHEBI:18420"/>
    </ligand>
</feature>
<evidence type="ECO:0000256" key="2">
    <source>
        <dbReference type="ARBA" id="ARBA00022741"/>
    </source>
</evidence>
<dbReference type="NCBIfam" id="TIGR00231">
    <property type="entry name" value="small_GTP"/>
    <property type="match status" value="1"/>
</dbReference>
<keyword evidence="3 4" id="KW-0342">GTP-binding</keyword>
<dbReference type="CDD" id="cd00878">
    <property type="entry name" value="Arf_Arl"/>
    <property type="match status" value="1"/>
</dbReference>
<dbReference type="AlphaFoldDB" id="T0PZI0"/>
<dbReference type="FunFam" id="3.40.50.300:FF:000412">
    <property type="entry name" value="ADP-ribosylation factor 1"/>
    <property type="match status" value="1"/>
</dbReference>
<dbReference type="GO" id="GO:0030010">
    <property type="term" value="P:establishment of cell polarity"/>
    <property type="evidence" value="ECO:0007669"/>
    <property type="project" value="UniProtKB-ARBA"/>
</dbReference>
<dbReference type="EMBL" id="JH767172">
    <property type="protein sequence ID" value="EQC30959.1"/>
    <property type="molecule type" value="Genomic_DNA"/>
</dbReference>
<dbReference type="eggNOG" id="KOG0070">
    <property type="taxonomic scope" value="Eukaryota"/>
</dbReference>
<evidence type="ECO:0000256" key="3">
    <source>
        <dbReference type="ARBA" id="ARBA00023134"/>
    </source>
</evidence>
<evidence type="ECO:0000256" key="4">
    <source>
        <dbReference type="PIRSR" id="PIRSR606689-1"/>
    </source>
</evidence>
<dbReference type="SMART" id="SM00178">
    <property type="entry name" value="SAR"/>
    <property type="match status" value="1"/>
</dbReference>
<dbReference type="InterPro" id="IPR027417">
    <property type="entry name" value="P-loop_NTPase"/>
</dbReference>